<proteinExistence type="predicted"/>
<dbReference type="STRING" id="1798410.A3H63_01110"/>
<comment type="caution">
    <text evidence="2">The sequence shown here is derived from an EMBL/GenBank/DDBJ whole genome shotgun (WGS) entry which is preliminary data.</text>
</comment>
<evidence type="ECO:0000256" key="1">
    <source>
        <dbReference type="SAM" id="Phobius"/>
    </source>
</evidence>
<keyword evidence="1" id="KW-1133">Transmembrane helix</keyword>
<organism evidence="2 3">
    <name type="scientific">Candidatus Harrisonbacteria bacterium RIFCSPLOWO2_02_FULL_45_10c</name>
    <dbReference type="NCBI Taxonomy" id="1798410"/>
    <lineage>
        <taxon>Bacteria</taxon>
        <taxon>Candidatus Harrisoniibacteriota</taxon>
    </lineage>
</organism>
<protein>
    <recommendedName>
        <fullName evidence="4">DUF155 domain-containing protein</fullName>
    </recommendedName>
</protein>
<feature type="transmembrane region" description="Helical" evidence="1">
    <location>
        <begin position="322"/>
        <end position="343"/>
    </location>
</feature>
<reference evidence="2 3" key="1">
    <citation type="journal article" date="2016" name="Nat. Commun.">
        <title>Thousands of microbial genomes shed light on interconnected biogeochemical processes in an aquifer system.</title>
        <authorList>
            <person name="Anantharaman K."/>
            <person name="Brown C.T."/>
            <person name="Hug L.A."/>
            <person name="Sharon I."/>
            <person name="Castelle C.J."/>
            <person name="Probst A.J."/>
            <person name="Thomas B.C."/>
            <person name="Singh A."/>
            <person name="Wilkins M.J."/>
            <person name="Karaoz U."/>
            <person name="Brodie E.L."/>
            <person name="Williams K.H."/>
            <person name="Hubbard S.S."/>
            <person name="Banfield J.F."/>
        </authorList>
    </citation>
    <scope>NUCLEOTIDE SEQUENCE [LARGE SCALE GENOMIC DNA]</scope>
</reference>
<dbReference type="EMBL" id="MHJM01000016">
    <property type="protein sequence ID" value="OGY67844.1"/>
    <property type="molecule type" value="Genomic_DNA"/>
</dbReference>
<accession>A0A1G1ZTF6</accession>
<keyword evidence="1" id="KW-0812">Transmembrane</keyword>
<name>A0A1G1ZTF6_9BACT</name>
<dbReference type="AlphaFoldDB" id="A0A1G1ZTF6"/>
<dbReference type="Proteomes" id="UP000176284">
    <property type="component" value="Unassembled WGS sequence"/>
</dbReference>
<evidence type="ECO:0008006" key="4">
    <source>
        <dbReference type="Google" id="ProtNLM"/>
    </source>
</evidence>
<sequence>MQHKITTFIIAEASKAKRGKEAPPTPPVKSAPHYFEQSVPTQFILSQEKTEVNKIEVEIIAKTYHPDAILVEATLEVPDIFADGILELKDELQAKCYELAKKKGAREAPSEEYTIYQISGYQKDPELIMRTNAAKVAGLLKSEKLELDENEINHTLSFQFKYAKDDLLIVDWDGAFLFDPDGEVGETVELLELANYQLLRYRILDEDLDKRMRRISEIAQPDEHDKKPWWLSFPRKVVTQEFREIIEVRSQAISQFESVERDIKLIGDWYSARLYDLLSKKFRLDEWRQTIKEKLESLEDVYTIASENLGMSRIQMLELIQIWGFFILQVGWLVLIVLEFIYFTR</sequence>
<evidence type="ECO:0000313" key="3">
    <source>
        <dbReference type="Proteomes" id="UP000176284"/>
    </source>
</evidence>
<keyword evidence="1" id="KW-0472">Membrane</keyword>
<evidence type="ECO:0000313" key="2">
    <source>
        <dbReference type="EMBL" id="OGY67844.1"/>
    </source>
</evidence>
<gene>
    <name evidence="2" type="ORF">A3H63_01110</name>
</gene>